<organism evidence="3 4">
    <name type="scientific">Carbonactinospora thermoautotrophica</name>
    <dbReference type="NCBI Taxonomy" id="1469144"/>
    <lineage>
        <taxon>Bacteria</taxon>
        <taxon>Bacillati</taxon>
        <taxon>Actinomycetota</taxon>
        <taxon>Actinomycetes</taxon>
        <taxon>Kitasatosporales</taxon>
        <taxon>Carbonactinosporaceae</taxon>
        <taxon>Carbonactinospora</taxon>
    </lineage>
</organism>
<accession>A0A132MPJ5</accession>
<dbReference type="Gene3D" id="3.60.40.10">
    <property type="entry name" value="PPM-type phosphatase domain"/>
    <property type="match status" value="1"/>
</dbReference>
<dbReference type="InterPro" id="IPR052016">
    <property type="entry name" value="Bact_Sigma-Reg"/>
</dbReference>
<dbReference type="InterPro" id="IPR001932">
    <property type="entry name" value="PPM-type_phosphatase-like_dom"/>
</dbReference>
<dbReference type="STRING" id="1469144.LI90_1426"/>
<evidence type="ECO:0000313" key="3">
    <source>
        <dbReference type="EMBL" id="KWW99787.1"/>
    </source>
</evidence>
<dbReference type="AlphaFoldDB" id="A0A132MPJ5"/>
<sequence>MVDPREHTIEMSDAGHLPLLIASRDGEPKLYKAVVGSLPLGIAEPRTQCTVRLRPGDTVIGFSDGLVETRQRDFEAGLRTLVECVRGFSGPLDTLLDHVVLQLLDGQAHDDVTVLAVRLS</sequence>
<dbReference type="SUPFAM" id="SSF81606">
    <property type="entry name" value="PP2C-like"/>
    <property type="match status" value="1"/>
</dbReference>
<dbReference type="GO" id="GO:0016791">
    <property type="term" value="F:phosphatase activity"/>
    <property type="evidence" value="ECO:0007669"/>
    <property type="project" value="TreeGrafter"/>
</dbReference>
<dbReference type="PANTHER" id="PTHR43156:SF2">
    <property type="entry name" value="STAGE II SPORULATION PROTEIN E"/>
    <property type="match status" value="1"/>
</dbReference>
<gene>
    <name evidence="3" type="ORF">LI90_1426</name>
</gene>
<comment type="caution">
    <text evidence="3">The sequence shown here is derived from an EMBL/GenBank/DDBJ whole genome shotgun (WGS) entry which is preliminary data.</text>
</comment>
<evidence type="ECO:0000313" key="4">
    <source>
        <dbReference type="Proteomes" id="UP000070188"/>
    </source>
</evidence>
<reference evidence="4" key="1">
    <citation type="submission" date="2015-04" db="EMBL/GenBank/DDBJ databases">
        <title>Physiological reanalysis, assessment of diazotrophy, and genome sequences of multiple isolates of Streptomyces thermoautotrophicus.</title>
        <authorList>
            <person name="MacKellar D.C."/>
            <person name="Lieber L."/>
            <person name="Norman J."/>
            <person name="Bolger A."/>
            <person name="Tobin C."/>
            <person name="Murray J.W."/>
            <person name="Chang R."/>
            <person name="Ford T."/>
            <person name="Nguyen P.Q."/>
            <person name="Woodward J."/>
            <person name="Permingeat H."/>
            <person name="Joshi N.S."/>
            <person name="Silver P.A."/>
            <person name="Usadel B."/>
            <person name="Rutherford A.W."/>
            <person name="Friesen M."/>
            <person name="Prell J."/>
        </authorList>
    </citation>
    <scope>NUCLEOTIDE SEQUENCE [LARGE SCALE GENOMIC DNA]</scope>
    <source>
        <strain evidence="4">H1</strain>
    </source>
</reference>
<evidence type="ECO:0000259" key="2">
    <source>
        <dbReference type="Pfam" id="PF07228"/>
    </source>
</evidence>
<keyword evidence="1" id="KW-0378">Hydrolase</keyword>
<dbReference type="PATRIC" id="fig|1469144.10.peg.1566"/>
<dbReference type="Pfam" id="PF07228">
    <property type="entry name" value="SpoIIE"/>
    <property type="match status" value="1"/>
</dbReference>
<evidence type="ECO:0000256" key="1">
    <source>
        <dbReference type="ARBA" id="ARBA00022801"/>
    </source>
</evidence>
<keyword evidence="4" id="KW-1185">Reference proteome</keyword>
<dbReference type="EMBL" id="LAXD01000001">
    <property type="protein sequence ID" value="KWW99787.1"/>
    <property type="molecule type" value="Genomic_DNA"/>
</dbReference>
<feature type="domain" description="PPM-type phosphatase" evidence="2">
    <location>
        <begin position="2"/>
        <end position="119"/>
    </location>
</feature>
<dbReference type="PANTHER" id="PTHR43156">
    <property type="entry name" value="STAGE II SPORULATION PROTEIN E-RELATED"/>
    <property type="match status" value="1"/>
</dbReference>
<proteinExistence type="predicted"/>
<dbReference type="Proteomes" id="UP000070188">
    <property type="component" value="Unassembled WGS sequence"/>
</dbReference>
<dbReference type="InterPro" id="IPR036457">
    <property type="entry name" value="PPM-type-like_dom_sf"/>
</dbReference>
<name>A0A132MPJ5_9ACTN</name>
<protein>
    <submittedName>
        <fullName evidence="3">Putative PAS/PAC sensor protein</fullName>
    </submittedName>
</protein>